<dbReference type="EMBL" id="CP000554">
    <property type="protein sequence ID" value="ABM76811.1"/>
    <property type="molecule type" value="Genomic_DNA"/>
</dbReference>
<sequence length="194" mass="20910">MEPIGFSLCPSSCFSMPILLAMDLSIDSEVPFELTMPLDSSQLAVPLVVEGSVQRFDPVARAVDLAETMPRQWCGTYKSFGDGSNVDVNLNLAKLTPIGQIIDLRGEMRLGSVTTPVQGNLNAKSDQLELLPLSDQLIPGVEPGGFFIGLQEFTMVGWQAPRLTNTGGMLDLNSSCSVQASEPLSEPLPIRGLW</sequence>
<evidence type="ECO:0000313" key="1">
    <source>
        <dbReference type="EMBL" id="ABM76811.1"/>
    </source>
</evidence>
<dbReference type="Proteomes" id="UP000002274">
    <property type="component" value="Chromosome"/>
</dbReference>
<dbReference type="STRING" id="59922.P9303_00541"/>
<dbReference type="HOGENOM" id="CLU_1495479_0_0_3"/>
<proteinExistence type="predicted"/>
<protein>
    <submittedName>
        <fullName evidence="1">Uncharacterized protein</fullName>
    </submittedName>
</protein>
<accession>A2C5Q1</accession>
<organism evidence="1 2">
    <name type="scientific">Prochlorococcus marinus (strain MIT 9303)</name>
    <dbReference type="NCBI Taxonomy" id="59922"/>
    <lineage>
        <taxon>Bacteria</taxon>
        <taxon>Bacillati</taxon>
        <taxon>Cyanobacteriota</taxon>
        <taxon>Cyanophyceae</taxon>
        <taxon>Synechococcales</taxon>
        <taxon>Prochlorococcaceae</taxon>
        <taxon>Prochlorococcus</taxon>
    </lineage>
</organism>
<gene>
    <name evidence="1" type="ordered locus">P9303_00541</name>
</gene>
<dbReference type="AlphaFoldDB" id="A2C5Q1"/>
<dbReference type="KEGG" id="pmf:P9303_00541"/>
<name>A2C5Q1_PROM3</name>
<reference evidence="1 2" key="1">
    <citation type="journal article" date="2007" name="PLoS Genet.">
        <title>Patterns and implications of gene gain and loss in the evolution of Prochlorococcus.</title>
        <authorList>
            <person name="Kettler G.C."/>
            <person name="Martiny A.C."/>
            <person name="Huang K."/>
            <person name="Zucker J."/>
            <person name="Coleman M.L."/>
            <person name="Rodrigue S."/>
            <person name="Chen F."/>
            <person name="Lapidus A."/>
            <person name="Ferriera S."/>
            <person name="Johnson J."/>
            <person name="Steglich C."/>
            <person name="Church G.M."/>
            <person name="Richardson P."/>
            <person name="Chisholm S.W."/>
        </authorList>
    </citation>
    <scope>NUCLEOTIDE SEQUENCE [LARGE SCALE GENOMIC DNA]</scope>
    <source>
        <strain evidence="1 2">MIT 9303</strain>
    </source>
</reference>
<evidence type="ECO:0000313" key="2">
    <source>
        <dbReference type="Proteomes" id="UP000002274"/>
    </source>
</evidence>